<evidence type="ECO:0000256" key="13">
    <source>
        <dbReference type="RuleBase" id="RU003848"/>
    </source>
</evidence>
<keyword evidence="6 12" id="KW-1133">Transmembrane helix</keyword>
<comment type="function">
    <text evidence="12">Component of the F(0) channel, it forms part of the peripheral stalk, linking F(1) to F(0).</text>
</comment>
<dbReference type="GO" id="GO:0046961">
    <property type="term" value="F:proton-transporting ATPase activity, rotational mechanism"/>
    <property type="evidence" value="ECO:0007669"/>
    <property type="project" value="TreeGrafter"/>
</dbReference>
<dbReference type="Proteomes" id="UP000182465">
    <property type="component" value="Unassembled WGS sequence"/>
</dbReference>
<dbReference type="InterPro" id="IPR002146">
    <property type="entry name" value="ATP_synth_b/b'su_bac/chlpt"/>
</dbReference>
<evidence type="ECO:0000256" key="4">
    <source>
        <dbReference type="ARBA" id="ARBA00022692"/>
    </source>
</evidence>
<dbReference type="PANTHER" id="PTHR33445">
    <property type="entry name" value="ATP SYNTHASE SUBUNIT B', CHLOROPLASTIC"/>
    <property type="match status" value="1"/>
</dbReference>
<keyword evidence="7 12" id="KW-0406">Ion transport</keyword>
<evidence type="ECO:0000256" key="8">
    <source>
        <dbReference type="ARBA" id="ARBA00023136"/>
    </source>
</evidence>
<gene>
    <name evidence="12" type="primary">atpF</name>
    <name evidence="14" type="ORF">AUJ29_00430</name>
</gene>
<keyword evidence="2 12" id="KW-0813">Transport</keyword>
<comment type="caution">
    <text evidence="14">The sequence shown here is derived from an EMBL/GenBank/DDBJ whole genome shotgun (WGS) entry which is preliminary data.</text>
</comment>
<keyword evidence="3 12" id="KW-0138">CF(0)</keyword>
<dbReference type="NCBIfam" id="TIGR01144">
    <property type="entry name" value="ATP_synt_b"/>
    <property type="match status" value="1"/>
</dbReference>
<dbReference type="EMBL" id="MNVB01000012">
    <property type="protein sequence ID" value="OIO18156.1"/>
    <property type="molecule type" value="Genomic_DNA"/>
</dbReference>
<accession>A0A1J4U0X6</accession>
<organism evidence="14 15">
    <name type="scientific">Candidatus Kuenenbacteria bacterium CG1_02_38_13</name>
    <dbReference type="NCBI Taxonomy" id="1805235"/>
    <lineage>
        <taxon>Bacteria</taxon>
        <taxon>Candidatus Kueneniibacteriota</taxon>
    </lineage>
</organism>
<dbReference type="HAMAP" id="MF_01398">
    <property type="entry name" value="ATP_synth_b_bprime"/>
    <property type="match status" value="1"/>
</dbReference>
<comment type="similarity">
    <text evidence="1 12 13">Belongs to the ATPase B chain family.</text>
</comment>
<evidence type="ECO:0000256" key="1">
    <source>
        <dbReference type="ARBA" id="ARBA00005513"/>
    </source>
</evidence>
<evidence type="ECO:0000313" key="14">
    <source>
        <dbReference type="EMBL" id="OIO18156.1"/>
    </source>
</evidence>
<reference evidence="14" key="1">
    <citation type="journal article" date="2016" name="Environ. Microbiol.">
        <title>Genomic resolution of a cold subsurface aquifer community provides metabolic insights for novel microbes adapted to high CO concentrations.</title>
        <authorList>
            <person name="Probst A.J."/>
            <person name="Castelle C.J."/>
            <person name="Singh A."/>
            <person name="Brown C.T."/>
            <person name="Anantharaman K."/>
            <person name="Sharon I."/>
            <person name="Hug L.A."/>
            <person name="Burstein D."/>
            <person name="Emerson J.B."/>
            <person name="Thomas B.C."/>
            <person name="Banfield J.F."/>
        </authorList>
    </citation>
    <scope>NUCLEOTIDE SEQUENCE [LARGE SCALE GENOMIC DNA]</scope>
    <source>
        <strain evidence="14">CG1_02_38_13</strain>
    </source>
</reference>
<dbReference type="AlphaFoldDB" id="A0A1J4U0X6"/>
<dbReference type="SUPFAM" id="SSF81573">
    <property type="entry name" value="F1F0 ATP synthase subunit B, membrane domain"/>
    <property type="match status" value="1"/>
</dbReference>
<keyword evidence="12" id="KW-1003">Cell membrane</keyword>
<dbReference type="InterPro" id="IPR028987">
    <property type="entry name" value="ATP_synth_B-like_membr_sf"/>
</dbReference>
<evidence type="ECO:0000256" key="9">
    <source>
        <dbReference type="ARBA" id="ARBA00023310"/>
    </source>
</evidence>
<dbReference type="GO" id="GO:0046933">
    <property type="term" value="F:proton-transporting ATP synthase activity, rotational mechanism"/>
    <property type="evidence" value="ECO:0007669"/>
    <property type="project" value="UniProtKB-UniRule"/>
</dbReference>
<dbReference type="Pfam" id="PF00430">
    <property type="entry name" value="ATP-synt_B"/>
    <property type="match status" value="1"/>
</dbReference>
<evidence type="ECO:0000256" key="2">
    <source>
        <dbReference type="ARBA" id="ARBA00022448"/>
    </source>
</evidence>
<dbReference type="GO" id="GO:0012505">
    <property type="term" value="C:endomembrane system"/>
    <property type="evidence" value="ECO:0007669"/>
    <property type="project" value="UniProtKB-SubCell"/>
</dbReference>
<evidence type="ECO:0000256" key="5">
    <source>
        <dbReference type="ARBA" id="ARBA00022781"/>
    </source>
</evidence>
<evidence type="ECO:0000256" key="3">
    <source>
        <dbReference type="ARBA" id="ARBA00022547"/>
    </source>
</evidence>
<evidence type="ECO:0000256" key="12">
    <source>
        <dbReference type="HAMAP-Rule" id="MF_01398"/>
    </source>
</evidence>
<sequence>MAILEILGKIGFDWRMGLANLINFLIIFLILKKYAFGPIAKKIKEREDKINQGLSDAKRASSEVMMAKANYEKTINDAKRAANLIISNSTTQGRALIDAAAQDASTKADHIIASAKKIIGQEKEKMMSEIKEETVALAIAISEKILKEKFDEKKDEALIKKLIGK</sequence>
<name>A0A1J4U0X6_9BACT</name>
<comment type="subunit">
    <text evidence="12">F-type ATPases have 2 components, F(1) - the catalytic core - and F(0) - the membrane proton channel. F(1) has five subunits: alpha(3), beta(3), gamma(1), delta(1), epsilon(1). F(0) has three main subunits: a(1), b(2) and c(10-14). The alpha and beta chains form an alternating ring which encloses part of the gamma chain. F(1) is attached to F(0) by a central stalk formed by the gamma and epsilon chains, while a peripheral stalk is formed by the delta and b chains.</text>
</comment>
<dbReference type="GO" id="GO:0005886">
    <property type="term" value="C:plasma membrane"/>
    <property type="evidence" value="ECO:0007669"/>
    <property type="project" value="UniProtKB-SubCell"/>
</dbReference>
<evidence type="ECO:0000256" key="6">
    <source>
        <dbReference type="ARBA" id="ARBA00022989"/>
    </source>
</evidence>
<protein>
    <recommendedName>
        <fullName evidence="12">ATP synthase subunit b</fullName>
    </recommendedName>
    <alternativeName>
        <fullName evidence="12">ATP synthase F(0) sector subunit b</fullName>
    </alternativeName>
    <alternativeName>
        <fullName evidence="12">ATPase subunit I</fullName>
    </alternativeName>
    <alternativeName>
        <fullName evidence="12">F-type ATPase subunit b</fullName>
        <shortName evidence="12">F-ATPase subunit b</shortName>
    </alternativeName>
</protein>
<keyword evidence="8 12" id="KW-0472">Membrane</keyword>
<dbReference type="InterPro" id="IPR005864">
    <property type="entry name" value="ATP_synth_F0_bsu_bac"/>
</dbReference>
<evidence type="ECO:0000256" key="11">
    <source>
        <dbReference type="ARBA" id="ARBA00037847"/>
    </source>
</evidence>
<evidence type="ECO:0000256" key="7">
    <source>
        <dbReference type="ARBA" id="ARBA00023065"/>
    </source>
</evidence>
<evidence type="ECO:0000256" key="10">
    <source>
        <dbReference type="ARBA" id="ARBA00025198"/>
    </source>
</evidence>
<feature type="transmembrane region" description="Helical" evidence="12">
    <location>
        <begin position="12"/>
        <end position="31"/>
    </location>
</feature>
<keyword evidence="9 12" id="KW-0066">ATP synthesis</keyword>
<keyword evidence="4 12" id="KW-0812">Transmembrane</keyword>
<evidence type="ECO:0000313" key="15">
    <source>
        <dbReference type="Proteomes" id="UP000182465"/>
    </source>
</evidence>
<dbReference type="CDD" id="cd06503">
    <property type="entry name" value="ATP-synt_Fo_b"/>
    <property type="match status" value="1"/>
</dbReference>
<dbReference type="InterPro" id="IPR050059">
    <property type="entry name" value="ATP_synthase_B_chain"/>
</dbReference>
<dbReference type="GO" id="GO:0045259">
    <property type="term" value="C:proton-transporting ATP synthase complex"/>
    <property type="evidence" value="ECO:0007669"/>
    <property type="project" value="UniProtKB-KW"/>
</dbReference>
<proteinExistence type="inferred from homology"/>
<dbReference type="PANTHER" id="PTHR33445:SF2">
    <property type="entry name" value="ATP SYNTHASE SUBUNIT B', CHLOROPLASTIC"/>
    <property type="match status" value="1"/>
</dbReference>
<comment type="subcellular location">
    <subcellularLocation>
        <location evidence="12">Cell membrane</location>
        <topology evidence="12">Single-pass membrane protein</topology>
    </subcellularLocation>
    <subcellularLocation>
        <location evidence="11">Endomembrane system</location>
        <topology evidence="11">Single-pass membrane protein</topology>
    </subcellularLocation>
</comment>
<keyword evidence="5 12" id="KW-0375">Hydrogen ion transport</keyword>
<dbReference type="Gene3D" id="6.10.250.1580">
    <property type="match status" value="1"/>
</dbReference>
<comment type="function">
    <text evidence="10 12">F(1)F(0) ATP synthase produces ATP from ADP in the presence of a proton or sodium gradient. F-type ATPases consist of two structural domains, F(1) containing the extramembraneous catalytic core and F(0) containing the membrane proton channel, linked together by a central stalk and a peripheral stalk. During catalysis, ATP synthesis in the catalytic domain of F(1) is coupled via a rotary mechanism of the central stalk subunits to proton translocation.</text>
</comment>